<comment type="caution">
    <text evidence="1">The sequence shown here is derived from an EMBL/GenBank/DDBJ whole genome shotgun (WGS) entry which is preliminary data.</text>
</comment>
<name>A0A645BUV4_9ZZZZ</name>
<organism evidence="1">
    <name type="scientific">bioreactor metagenome</name>
    <dbReference type="NCBI Taxonomy" id="1076179"/>
    <lineage>
        <taxon>unclassified sequences</taxon>
        <taxon>metagenomes</taxon>
        <taxon>ecological metagenomes</taxon>
    </lineage>
</organism>
<dbReference type="EC" id="4.1.2.14" evidence="1"/>
<reference evidence="1" key="1">
    <citation type="submission" date="2019-08" db="EMBL/GenBank/DDBJ databases">
        <authorList>
            <person name="Kucharzyk K."/>
            <person name="Murdoch R.W."/>
            <person name="Higgins S."/>
            <person name="Loffler F."/>
        </authorList>
    </citation>
    <scope>NUCLEOTIDE SEQUENCE</scope>
</reference>
<dbReference type="GO" id="GO:0008675">
    <property type="term" value="F:2-dehydro-3-deoxy-phosphogluconate aldolase activity"/>
    <property type="evidence" value="ECO:0007669"/>
    <property type="project" value="UniProtKB-EC"/>
</dbReference>
<dbReference type="InterPro" id="IPR010763">
    <property type="entry name" value="DgaF"/>
</dbReference>
<dbReference type="InterPro" id="IPR013785">
    <property type="entry name" value="Aldolase_TIM"/>
</dbReference>
<dbReference type="Pfam" id="PF07071">
    <property type="entry name" value="KDGP_aldolase"/>
    <property type="match status" value="1"/>
</dbReference>
<dbReference type="NCBIfam" id="TIGR03581">
    <property type="entry name" value="EF_0839"/>
    <property type="match status" value="1"/>
</dbReference>
<evidence type="ECO:0000313" key="1">
    <source>
        <dbReference type="EMBL" id="MPM67013.1"/>
    </source>
</evidence>
<dbReference type="AlphaFoldDB" id="A0A645BUV4"/>
<dbReference type="Gene3D" id="3.20.20.70">
    <property type="entry name" value="Aldolase class I"/>
    <property type="match status" value="1"/>
</dbReference>
<protein>
    <submittedName>
        <fullName evidence="1">2-dehydro-3-deoxy-phosphogluconate aldolase</fullName>
        <ecNumber evidence="1">4.1.2.14</ecNumber>
    </submittedName>
</protein>
<sequence length="243" mass="25950">MTGFYRDAVCLNVLAGSKDNARDIYQAANGMALVGVLSSSYPDLPSASADLQDYLRILNGNLSIGLGNGNPNQWRMVGDLAKTVKADHFNQVFTGVGYTRAHLGNDEAIINTLVSPSGQLGYVRISTGPLSSIAEQAAVIPIETAILMSKDMGGSSIKFFPMGGLKCKDELIAVAQACAKLDFMLEPTGGIDLQNFTEIMQTILNCGVKHVIPHVYSSIIDKHTGLTRVTDGEELFNLLAAII</sequence>
<gene>
    <name evidence="1" type="primary">dgaF_1</name>
    <name evidence="1" type="ORF">SDC9_113928</name>
</gene>
<dbReference type="NCBIfam" id="NF047796">
    <property type="entry name" value="DhDoxPGlucAldDagF"/>
    <property type="match status" value="1"/>
</dbReference>
<accession>A0A645BUV4</accession>
<dbReference type="EMBL" id="VSSQ01021433">
    <property type="protein sequence ID" value="MPM67013.1"/>
    <property type="molecule type" value="Genomic_DNA"/>
</dbReference>
<proteinExistence type="predicted"/>
<keyword evidence="1" id="KW-0456">Lyase</keyword>